<keyword evidence="2" id="KW-1185">Reference proteome</keyword>
<dbReference type="RefSeq" id="WP_102611860.1">
    <property type="nucleotide sequence ID" value="NZ_CADIKD010000002.1"/>
</dbReference>
<reference evidence="1 2" key="1">
    <citation type="submission" date="2018-01" db="EMBL/GenBank/DDBJ databases">
        <title>Whole genome analyses suggest that Burkholderia sensu lato contains two further novel genera in the rhizoxinica-symbiotica group Mycetohabitans gen. nov., and Trinickia gen. nov.: implications for the evolution of diazotrophy and nodulation in the Burkholderiaceae.</title>
        <authorList>
            <person name="Estrada-de los Santos P."/>
            <person name="Palmer M."/>
            <person name="Chavez-Ramirez B."/>
            <person name="Beukes C."/>
            <person name="Steenkamp E.T."/>
            <person name="Hirsch A.M."/>
            <person name="Manyaka P."/>
            <person name="Maluk M."/>
            <person name="Lafos M."/>
            <person name="Crook M."/>
            <person name="Gross E."/>
            <person name="Simon M.F."/>
            <person name="Bueno dos Reis Junior F."/>
            <person name="Poole P.S."/>
            <person name="Venter S.N."/>
            <person name="James E.K."/>
        </authorList>
    </citation>
    <scope>NUCLEOTIDE SEQUENCE [LARGE SCALE GENOMIC DNA]</scope>
    <source>
        <strain evidence="1 2">GP25-8</strain>
    </source>
</reference>
<organism evidence="1 2">
    <name type="scientific">Trinickia soli</name>
    <dbReference type="NCBI Taxonomy" id="380675"/>
    <lineage>
        <taxon>Bacteria</taxon>
        <taxon>Pseudomonadati</taxon>
        <taxon>Pseudomonadota</taxon>
        <taxon>Betaproteobacteria</taxon>
        <taxon>Burkholderiales</taxon>
        <taxon>Burkholderiaceae</taxon>
        <taxon>Trinickia</taxon>
    </lineage>
</organism>
<evidence type="ECO:0008006" key="3">
    <source>
        <dbReference type="Google" id="ProtNLM"/>
    </source>
</evidence>
<accession>A0A2N7VQ05</accession>
<protein>
    <recommendedName>
        <fullName evidence="3">DUF2188 domain-containing protein</fullName>
    </recommendedName>
</protein>
<gene>
    <name evidence="1" type="ORF">C0Z19_21485</name>
</gene>
<dbReference type="EMBL" id="PNYB01000022">
    <property type="protein sequence ID" value="PMS19212.1"/>
    <property type="molecule type" value="Genomic_DNA"/>
</dbReference>
<comment type="caution">
    <text evidence="1">The sequence shown here is derived from an EMBL/GenBank/DDBJ whole genome shotgun (WGS) entry which is preliminary data.</text>
</comment>
<evidence type="ECO:0000313" key="1">
    <source>
        <dbReference type="EMBL" id="PMS19212.1"/>
    </source>
</evidence>
<evidence type="ECO:0000313" key="2">
    <source>
        <dbReference type="Proteomes" id="UP000235347"/>
    </source>
</evidence>
<sequence length="71" mass="7877">MPNVYVEPQPKGHHGHISGYKLEYKDNKPVTNTTYGTQDAAIVAAKGLGHKPLVARVRDTDKGNPDHWREA</sequence>
<proteinExistence type="predicted"/>
<name>A0A2N7VQ05_9BURK</name>
<dbReference type="AlphaFoldDB" id="A0A2N7VQ05"/>
<dbReference type="Proteomes" id="UP000235347">
    <property type="component" value="Unassembled WGS sequence"/>
</dbReference>